<dbReference type="AlphaFoldDB" id="A0A815B6X0"/>
<evidence type="ECO:0000259" key="1">
    <source>
        <dbReference type="Pfam" id="PF12222"/>
    </source>
</evidence>
<gene>
    <name evidence="2" type="ORF">GPM918_LOCUS26944</name>
    <name evidence="3" type="ORF">SRO942_LOCUS27181</name>
</gene>
<comment type="caution">
    <text evidence="2">The sequence shown here is derived from an EMBL/GenBank/DDBJ whole genome shotgun (WGS) entry which is preliminary data.</text>
</comment>
<dbReference type="EMBL" id="CAJNOQ010011078">
    <property type="protein sequence ID" value="CAF1268159.1"/>
    <property type="molecule type" value="Genomic_DNA"/>
</dbReference>
<dbReference type="PANTHER" id="PTHR31104">
    <property type="entry name" value="PEPTIDE-N4-(N-ACETYL-BETA-GLUCOSAMINYL)ASPARAGINE AMIDASE A PROTEIN"/>
    <property type="match status" value="1"/>
</dbReference>
<dbReference type="InterPro" id="IPR056948">
    <property type="entry name" value="PNGaseA_N"/>
</dbReference>
<protein>
    <recommendedName>
        <fullName evidence="1">Peptide N-acetyl-beta-D-glucosaminyl asparaginase amidase A N-terminal domain-containing protein</fullName>
    </recommendedName>
</protein>
<evidence type="ECO:0000313" key="3">
    <source>
        <dbReference type="EMBL" id="CAF4053333.1"/>
    </source>
</evidence>
<feature type="domain" description="Peptide N-acetyl-beta-D-glucosaminyl asparaginase amidase A N-terminal" evidence="1">
    <location>
        <begin position="61"/>
        <end position="342"/>
    </location>
</feature>
<keyword evidence="4" id="KW-1185">Reference proteome</keyword>
<evidence type="ECO:0000313" key="4">
    <source>
        <dbReference type="Proteomes" id="UP000663829"/>
    </source>
</evidence>
<name>A0A815B6X0_9BILA</name>
<dbReference type="InterPro" id="IPR021102">
    <property type="entry name" value="PNGase_A"/>
</dbReference>
<dbReference type="OrthoDB" id="339900at2759"/>
<dbReference type="EMBL" id="CAJOBC010021935">
    <property type="protein sequence ID" value="CAF4053333.1"/>
    <property type="molecule type" value="Genomic_DNA"/>
</dbReference>
<evidence type="ECO:0000313" key="2">
    <source>
        <dbReference type="EMBL" id="CAF1268159.1"/>
    </source>
</evidence>
<accession>A0A815B6X0</accession>
<reference evidence="2" key="1">
    <citation type="submission" date="2021-02" db="EMBL/GenBank/DDBJ databases">
        <authorList>
            <person name="Nowell W R."/>
        </authorList>
    </citation>
    <scope>NUCLEOTIDE SEQUENCE</scope>
</reference>
<dbReference type="Proteomes" id="UP000681722">
    <property type="component" value="Unassembled WGS sequence"/>
</dbReference>
<sequence>MINSLLFFRNEDLKARNAFAEDGLAKKECPPTTYVSNMGKPCIVTLFDEYKFDDFNLRSFNYSPICAGPWSKVVFEGNFNVTQGIQFDRTVTIALGRVNIYFGTTKEPSPTSAESWKIQRNLTDYSSLFYTQQLGEIDLGNLVNSEFTGIIYGTGFLYFYPLKSGEQEPNVADRIYPLGNEAGGTVLLFNSTNQLTVTFNLPSNIERVYLDVFAQSQSSDEFWYICVPSELSDSLQSCSNTAFRETEISINEQPAGVAPIFPWIYTGAIDPDLWTPITAVQTLNFQPYRVNLTPFAGVLSNDKQSHQVSLRVYNCQDHFSVVASLLVYLDHGSRNVTGSVVKNDIGLTKPPAINENLTNDSSGDSINATITTTAARTFTLSGYINTSHGQVCTTVSQTIDFSNKQKFVITPTQYIQNITQITNVYSITETIAGIAGNKHHKNRVVQKFSFPLTLDYTFNALSDTILQQIVTVKQTYKTATKSGNNKICLSDTVKTTDTSIFNGSSVDHYNRMSYEYSTFTVNGKCKSNLITSTNGHINSKRMLLSKKLRFHANNTME</sequence>
<dbReference type="Pfam" id="PF12222">
    <property type="entry name" value="PNGaseA"/>
    <property type="match status" value="1"/>
</dbReference>
<proteinExistence type="predicted"/>
<dbReference type="Proteomes" id="UP000663829">
    <property type="component" value="Unassembled WGS sequence"/>
</dbReference>
<organism evidence="2 4">
    <name type="scientific">Didymodactylos carnosus</name>
    <dbReference type="NCBI Taxonomy" id="1234261"/>
    <lineage>
        <taxon>Eukaryota</taxon>
        <taxon>Metazoa</taxon>
        <taxon>Spiralia</taxon>
        <taxon>Gnathifera</taxon>
        <taxon>Rotifera</taxon>
        <taxon>Eurotatoria</taxon>
        <taxon>Bdelloidea</taxon>
        <taxon>Philodinida</taxon>
        <taxon>Philodinidae</taxon>
        <taxon>Didymodactylos</taxon>
    </lineage>
</organism>